<evidence type="ECO:0000256" key="9">
    <source>
        <dbReference type="ARBA" id="ARBA00023053"/>
    </source>
</evidence>
<evidence type="ECO:0000256" key="12">
    <source>
        <dbReference type="ARBA" id="ARBA00023180"/>
    </source>
</evidence>
<dbReference type="AlphaFoldDB" id="A0A913X8H9"/>
<comment type="subcellular location">
    <subcellularLocation>
        <location evidence="1">Cell membrane</location>
        <topology evidence="1">Multi-pass membrane protein</topology>
    </subcellularLocation>
</comment>
<evidence type="ECO:0000256" key="10">
    <source>
        <dbReference type="ARBA" id="ARBA00023136"/>
    </source>
</evidence>
<feature type="transmembrane region" description="Helical" evidence="16">
    <location>
        <begin position="382"/>
        <end position="411"/>
    </location>
</feature>
<dbReference type="PANTHER" id="PTHR11616">
    <property type="entry name" value="SODIUM/CHLORIDE DEPENDENT TRANSPORTER"/>
    <property type="match status" value="1"/>
</dbReference>
<keyword evidence="18" id="KW-1185">Reference proteome</keyword>
<dbReference type="GO" id="GO:0046872">
    <property type="term" value="F:metal ion binding"/>
    <property type="evidence" value="ECO:0007669"/>
    <property type="project" value="UniProtKB-KW"/>
</dbReference>
<feature type="transmembrane region" description="Helical" evidence="16">
    <location>
        <begin position="127"/>
        <end position="144"/>
    </location>
</feature>
<evidence type="ECO:0000256" key="13">
    <source>
        <dbReference type="PIRSR" id="PIRSR600175-1"/>
    </source>
</evidence>
<comment type="similarity">
    <text evidence="15">Belongs to the sodium:neurotransmitter symporter (SNF) (TC 2.A.22) family.</text>
</comment>
<dbReference type="RefSeq" id="XP_020900567.1">
    <property type="nucleotide sequence ID" value="XM_021044908.2"/>
</dbReference>
<keyword evidence="2 15" id="KW-0813">Transport</keyword>
<dbReference type="PROSITE" id="PS00610">
    <property type="entry name" value="NA_NEUROTRAN_SYMP_1"/>
    <property type="match status" value="1"/>
</dbReference>
<dbReference type="GO" id="GO:0005886">
    <property type="term" value="C:plasma membrane"/>
    <property type="evidence" value="ECO:0007669"/>
    <property type="project" value="UniProtKB-SubCell"/>
</dbReference>
<feature type="binding site" evidence="13">
    <location>
        <position position="329"/>
    </location>
    <ligand>
        <name>Na(+)</name>
        <dbReference type="ChEBI" id="CHEBI:29101"/>
        <label>1</label>
    </ligand>
</feature>
<protein>
    <recommendedName>
        <fullName evidence="15">Transporter</fullName>
    </recommendedName>
</protein>
<evidence type="ECO:0000256" key="4">
    <source>
        <dbReference type="ARBA" id="ARBA00022692"/>
    </source>
</evidence>
<feature type="transmembrane region" description="Helical" evidence="16">
    <location>
        <begin position="100"/>
        <end position="121"/>
    </location>
</feature>
<dbReference type="EnsemblMetazoa" id="XM_021044908.2">
    <property type="protein sequence ID" value="XP_020900567.1"/>
    <property type="gene ID" value="LOC110239195"/>
</dbReference>
<feature type="binding site" evidence="13">
    <location>
        <position position="397"/>
    </location>
    <ligand>
        <name>Na(+)</name>
        <dbReference type="ChEBI" id="CHEBI:29101"/>
        <label>1</label>
    </ligand>
</feature>
<dbReference type="InterPro" id="IPR000175">
    <property type="entry name" value="Na/ntran_symport"/>
</dbReference>
<keyword evidence="4 15" id="KW-0812">Transmembrane</keyword>
<dbReference type="InterPro" id="IPR037272">
    <property type="entry name" value="SNS_sf"/>
</dbReference>
<evidence type="ECO:0000256" key="8">
    <source>
        <dbReference type="ARBA" id="ARBA00022989"/>
    </source>
</evidence>
<feature type="transmembrane region" description="Helical" evidence="16">
    <location>
        <begin position="454"/>
        <end position="478"/>
    </location>
</feature>
<sequence length="596" mass="68104">MTSLDADNNTNHDKSLLTKTQEVEVEVITQPRQRWDSKIEFILATLGYIVGYGNFWRFPYLCYRNGGASFIFPYFLMLAIIGVPMFFMELSVGQWYNRGFIGIWKAVCPLSSGIGYAMLFMQFTSNMYYIVILAWVFFYLFDSFRSEVPWKYCTNEWNTPFCRSDRIANQALNCTAFDLPINCTQKFVSPSSEYWTNRVLHITKSINDMGDMRWELAGTLLFSWVVVYFCIFKTIKLTGKIVYFTAIFPLVIIFVMLIRGVTLDGVSEGILYYLKPDFARLADPQVWVFAATQIYWSLGTGFGGVMTFGSFNTFRNNVHGDALLISISNSVTSFVAGFAVFSVLGFMAYTLKSTVANVASSGPGLVFIVYPEAISQMPLSVFWSILFFFMLVTLGLDTMFGSIESVVTAIVDEKPQLLRHRKWLVLLVVSVVLFFFGLMNVMEGGMYIFNLFDYQTAAINLLLVVLLENIFISWIYGIDRFSQDIEAMTGRKPYLFIKISLKWITPFVSAAILLANVIKWNGIKYNGVAYPAWAEMIGWFLCLTPIFIILGVSVHIIWKTPGSLKERWAIVTRPDQQVLKEIEEKHNIKRSNVCFL</sequence>
<feature type="binding site" evidence="13">
    <location>
        <position position="297"/>
    </location>
    <ligand>
        <name>Na(+)</name>
        <dbReference type="ChEBI" id="CHEBI:29101"/>
        <label>1</label>
    </ligand>
</feature>
<evidence type="ECO:0000256" key="2">
    <source>
        <dbReference type="ARBA" id="ARBA00022448"/>
    </source>
</evidence>
<evidence type="ECO:0000256" key="6">
    <source>
        <dbReference type="ARBA" id="ARBA00022775"/>
    </source>
</evidence>
<feature type="binding site" evidence="13">
    <location>
        <position position="47"/>
    </location>
    <ligand>
        <name>Na(+)</name>
        <dbReference type="ChEBI" id="CHEBI:29101"/>
        <label>1</label>
    </ligand>
</feature>
<feature type="transmembrane region" description="Helical" evidence="16">
    <location>
        <begin position="538"/>
        <end position="558"/>
    </location>
</feature>
<dbReference type="PROSITE" id="PS50267">
    <property type="entry name" value="NA_NEUROTRAN_SYMP_3"/>
    <property type="match status" value="1"/>
</dbReference>
<dbReference type="KEGG" id="epa:110239195"/>
<feature type="disulfide bond" evidence="14">
    <location>
        <begin position="153"/>
        <end position="162"/>
    </location>
</feature>
<keyword evidence="6" id="KW-0532">Neurotransmitter transport</keyword>
<dbReference type="GeneID" id="110239195"/>
<dbReference type="GO" id="GO:0015378">
    <property type="term" value="F:sodium:chloride symporter activity"/>
    <property type="evidence" value="ECO:0007669"/>
    <property type="project" value="UniProtKB-ARBA"/>
</dbReference>
<keyword evidence="12" id="KW-0325">Glycoprotein</keyword>
<feature type="binding site" evidence="13">
    <location>
        <position position="54"/>
    </location>
    <ligand>
        <name>Na(+)</name>
        <dbReference type="ChEBI" id="CHEBI:29101"/>
        <label>1</label>
    </ligand>
</feature>
<dbReference type="PANTHER" id="PTHR11616:SF320">
    <property type="entry name" value="SODIUM-DEPENDENT NORADRENALINE TRANSPORTER"/>
    <property type="match status" value="1"/>
</dbReference>
<evidence type="ECO:0000256" key="16">
    <source>
        <dbReference type="SAM" id="Phobius"/>
    </source>
</evidence>
<feature type="transmembrane region" description="Helical" evidence="16">
    <location>
        <begin position="70"/>
        <end position="88"/>
    </location>
</feature>
<evidence type="ECO:0000256" key="1">
    <source>
        <dbReference type="ARBA" id="ARBA00004651"/>
    </source>
</evidence>
<dbReference type="Proteomes" id="UP000887567">
    <property type="component" value="Unplaced"/>
</dbReference>
<keyword evidence="7 15" id="KW-0769">Symport</keyword>
<dbReference type="GO" id="GO:0006865">
    <property type="term" value="P:amino acid transport"/>
    <property type="evidence" value="ECO:0007669"/>
    <property type="project" value="TreeGrafter"/>
</dbReference>
<feature type="transmembrane region" description="Helical" evidence="16">
    <location>
        <begin position="323"/>
        <end position="347"/>
    </location>
</feature>
<evidence type="ECO:0000256" key="7">
    <source>
        <dbReference type="ARBA" id="ARBA00022847"/>
    </source>
</evidence>
<evidence type="ECO:0000313" key="17">
    <source>
        <dbReference type="EnsemblMetazoa" id="XP_020900567.1"/>
    </source>
</evidence>
<dbReference type="GO" id="GO:0090493">
    <property type="term" value="P:catecholamine uptake"/>
    <property type="evidence" value="ECO:0007669"/>
    <property type="project" value="UniProtKB-ARBA"/>
</dbReference>
<dbReference type="PRINTS" id="PR00176">
    <property type="entry name" value="NANEUSMPORT"/>
</dbReference>
<evidence type="ECO:0000256" key="11">
    <source>
        <dbReference type="ARBA" id="ARBA00023157"/>
    </source>
</evidence>
<keyword evidence="11 14" id="KW-1015">Disulfide bond</keyword>
<evidence type="ECO:0000256" key="14">
    <source>
        <dbReference type="PIRSR" id="PIRSR600175-2"/>
    </source>
</evidence>
<proteinExistence type="inferred from homology"/>
<feature type="transmembrane region" description="Helical" evidence="16">
    <location>
        <begin position="423"/>
        <end position="442"/>
    </location>
</feature>
<feature type="binding site" evidence="13">
    <location>
        <position position="50"/>
    </location>
    <ligand>
        <name>Na(+)</name>
        <dbReference type="ChEBI" id="CHEBI:29101"/>
        <label>1</label>
    </ligand>
</feature>
<evidence type="ECO:0000313" key="18">
    <source>
        <dbReference type="Proteomes" id="UP000887567"/>
    </source>
</evidence>
<evidence type="ECO:0000256" key="3">
    <source>
        <dbReference type="ARBA" id="ARBA00022475"/>
    </source>
</evidence>
<dbReference type="GO" id="GO:0008504">
    <property type="term" value="F:monoamine transmembrane transporter activity"/>
    <property type="evidence" value="ECO:0007669"/>
    <property type="project" value="UniProtKB-ARBA"/>
</dbReference>
<keyword evidence="3" id="KW-1003">Cell membrane</keyword>
<dbReference type="OMA" id="WIVWRIC"/>
<evidence type="ECO:0000256" key="5">
    <source>
        <dbReference type="ARBA" id="ARBA00022723"/>
    </source>
</evidence>
<evidence type="ECO:0000256" key="15">
    <source>
        <dbReference type="RuleBase" id="RU003732"/>
    </source>
</evidence>
<feature type="transmembrane region" description="Helical" evidence="16">
    <location>
        <begin position="499"/>
        <end position="518"/>
    </location>
</feature>
<feature type="transmembrane region" description="Helical" evidence="16">
    <location>
        <begin position="241"/>
        <end position="274"/>
    </location>
</feature>
<keyword evidence="5 13" id="KW-0479">Metal-binding</keyword>
<feature type="transmembrane region" description="Helical" evidence="16">
    <location>
        <begin position="41"/>
        <end position="58"/>
    </location>
</feature>
<reference evidence="17" key="1">
    <citation type="submission" date="2022-11" db="UniProtKB">
        <authorList>
            <consortium name="EnsemblMetazoa"/>
        </authorList>
    </citation>
    <scope>IDENTIFICATION</scope>
</reference>
<organism evidence="17 18">
    <name type="scientific">Exaiptasia diaphana</name>
    <name type="common">Tropical sea anemone</name>
    <name type="synonym">Aiptasia pulchella</name>
    <dbReference type="NCBI Taxonomy" id="2652724"/>
    <lineage>
        <taxon>Eukaryota</taxon>
        <taxon>Metazoa</taxon>
        <taxon>Cnidaria</taxon>
        <taxon>Anthozoa</taxon>
        <taxon>Hexacorallia</taxon>
        <taxon>Actiniaria</taxon>
        <taxon>Aiptasiidae</taxon>
        <taxon>Exaiptasia</taxon>
    </lineage>
</organism>
<dbReference type="GO" id="GO:0006836">
    <property type="term" value="P:neurotransmitter transport"/>
    <property type="evidence" value="ECO:0007669"/>
    <property type="project" value="UniProtKB-KW"/>
</dbReference>
<dbReference type="OrthoDB" id="6581954at2759"/>
<dbReference type="Pfam" id="PF00209">
    <property type="entry name" value="SNF"/>
    <property type="match status" value="1"/>
</dbReference>
<feature type="binding site" evidence="13">
    <location>
        <position position="394"/>
    </location>
    <ligand>
        <name>Na(+)</name>
        <dbReference type="ChEBI" id="CHEBI:29101"/>
        <label>1</label>
    </ligand>
</feature>
<dbReference type="SUPFAM" id="SSF161070">
    <property type="entry name" value="SNF-like"/>
    <property type="match status" value="1"/>
</dbReference>
<keyword evidence="8 16" id="KW-1133">Transmembrane helix</keyword>
<keyword evidence="10 16" id="KW-0472">Membrane</keyword>
<name>A0A913X8H9_EXADI</name>
<keyword evidence="9 13" id="KW-0915">Sodium</keyword>
<feature type="transmembrane region" description="Helical" evidence="16">
    <location>
        <begin position="214"/>
        <end position="235"/>
    </location>
</feature>
<accession>A0A913X8H9</accession>
<feature type="transmembrane region" description="Helical" evidence="16">
    <location>
        <begin position="286"/>
        <end position="311"/>
    </location>
</feature>